<dbReference type="EMBL" id="CZPZ01000001">
    <property type="protein sequence ID" value="CUS31768.1"/>
    <property type="molecule type" value="Genomic_DNA"/>
</dbReference>
<protein>
    <submittedName>
        <fullName evidence="2">Putative Glycosyl transferase</fullName>
    </submittedName>
</protein>
<evidence type="ECO:0000259" key="1">
    <source>
        <dbReference type="Pfam" id="PF13439"/>
    </source>
</evidence>
<dbReference type="InterPro" id="IPR028098">
    <property type="entry name" value="Glyco_trans_4-like_N"/>
</dbReference>
<keyword evidence="3" id="KW-1185">Reference proteome</keyword>
<accession>A0A0S4L5A1</accession>
<dbReference type="RefSeq" id="WP_090893919.1">
    <property type="nucleotide sequence ID" value="NZ_CZPZ01000001.1"/>
</dbReference>
<gene>
    <name evidence="2" type="ORF">COMA2_10283</name>
</gene>
<dbReference type="SUPFAM" id="SSF53756">
    <property type="entry name" value="UDP-Glycosyltransferase/glycogen phosphorylase"/>
    <property type="match status" value="1"/>
</dbReference>
<dbReference type="Pfam" id="PF13439">
    <property type="entry name" value="Glyco_transf_4"/>
    <property type="match status" value="1"/>
</dbReference>
<evidence type="ECO:0000313" key="2">
    <source>
        <dbReference type="EMBL" id="CUS31768.1"/>
    </source>
</evidence>
<name>A0A0S4L5A1_9BACT</name>
<dbReference type="STRING" id="1742973.COMA2_10283"/>
<proteinExistence type="predicted"/>
<dbReference type="AlphaFoldDB" id="A0A0S4L5A1"/>
<feature type="domain" description="Glycosyltransferase subfamily 4-like N-terminal" evidence="1">
    <location>
        <begin position="122"/>
        <end position="250"/>
    </location>
</feature>
<sequence length="457" mass="51156">MRKVFMIAYYFPPIAATGAMRPLNFCRHLPSYGWMPSVLATDHASALPPQASDADLLQRVPAETDVIRVQHGNLLGRLLTYRDRLKRMVNCKTRTFLSQAARPGRADLNDGADQRESAFARARRFVFDAWLNFPDPQSSWYGPAVRAMAAQSDAKRPDIVWATGGPWTSLLVGKRLAQQWEVPFVADFRDPWVGGHEFFSSALLHRRAARLEQSVCEAASRVILNTEELRIRFCEQYPQWQTKFVAITNGYAQEMALHPAIDNAVANSSSVLKFSHFGTVYGNRNPLALLQAVQALMSEGALDRSRLTLRFVGAWDVDDPICNQLAKSLEERGVLQRVPSIPHQACMKEMAKSDVLLILQPDYPLQVPAKIYEYVTAGRPLFVLGGEGATANLVHRHRLGQCCPNRVSEAKRTLMELMNDRTSLAPPDPADTERFNYAVLSGHLADVLDNAVQEKSR</sequence>
<evidence type="ECO:0000313" key="3">
    <source>
        <dbReference type="Proteomes" id="UP000198736"/>
    </source>
</evidence>
<dbReference type="Proteomes" id="UP000198736">
    <property type="component" value="Unassembled WGS sequence"/>
</dbReference>
<organism evidence="2 3">
    <name type="scientific">Candidatus Nitrospira nitrificans</name>
    <dbReference type="NCBI Taxonomy" id="1742973"/>
    <lineage>
        <taxon>Bacteria</taxon>
        <taxon>Pseudomonadati</taxon>
        <taxon>Nitrospirota</taxon>
        <taxon>Nitrospiria</taxon>
        <taxon>Nitrospirales</taxon>
        <taxon>Nitrospiraceae</taxon>
        <taxon>Nitrospira</taxon>
    </lineage>
</organism>
<dbReference type="GO" id="GO:0016757">
    <property type="term" value="F:glycosyltransferase activity"/>
    <property type="evidence" value="ECO:0007669"/>
    <property type="project" value="UniProtKB-ARBA"/>
</dbReference>
<dbReference type="OrthoDB" id="9794575at2"/>
<reference evidence="3" key="1">
    <citation type="submission" date="2015-10" db="EMBL/GenBank/DDBJ databases">
        <authorList>
            <person name="Luecker S."/>
            <person name="Luecker S."/>
        </authorList>
    </citation>
    <scope>NUCLEOTIDE SEQUENCE [LARGE SCALE GENOMIC DNA]</scope>
</reference>
<keyword evidence="2" id="KW-0808">Transferase</keyword>
<dbReference type="Gene3D" id="3.40.50.2000">
    <property type="entry name" value="Glycogen Phosphorylase B"/>
    <property type="match status" value="2"/>
</dbReference>